<accession>A0A127K514</accession>
<reference evidence="2" key="1">
    <citation type="submission" date="2016-03" db="EMBL/GenBank/DDBJ databases">
        <authorList>
            <person name="Ma C."/>
            <person name="Zhou S."/>
            <person name="Yang G."/>
        </authorList>
    </citation>
    <scope>NUCLEOTIDE SEQUENCE [LARGE SCALE GENOMIC DNA]</scope>
    <source>
        <strain evidence="2">SgZ-1</strain>
    </source>
</reference>
<evidence type="ECO:0000313" key="1">
    <source>
        <dbReference type="EMBL" id="AMO36734.1"/>
    </source>
</evidence>
<dbReference type="Pfam" id="PF25209">
    <property type="entry name" value="Phage_capsid_4"/>
    <property type="match status" value="1"/>
</dbReference>
<dbReference type="EMBL" id="CP014646">
    <property type="protein sequence ID" value="AMO36734.1"/>
    <property type="molecule type" value="Genomic_DNA"/>
</dbReference>
<organism evidence="1 2">
    <name type="scientific">Thauera humireducens</name>
    <dbReference type="NCBI Taxonomy" id="1134435"/>
    <lineage>
        <taxon>Bacteria</taxon>
        <taxon>Pseudomonadati</taxon>
        <taxon>Pseudomonadota</taxon>
        <taxon>Betaproteobacteria</taxon>
        <taxon>Rhodocyclales</taxon>
        <taxon>Zoogloeaceae</taxon>
        <taxon>Thauera</taxon>
    </lineage>
</organism>
<dbReference type="KEGG" id="thu:AC731_007125"/>
<dbReference type="AlphaFoldDB" id="A0A127K514"/>
<evidence type="ECO:0000313" key="2">
    <source>
        <dbReference type="Proteomes" id="UP000036902"/>
    </source>
</evidence>
<dbReference type="Proteomes" id="UP000036902">
    <property type="component" value="Chromosome"/>
</dbReference>
<sequence length="762" mass="83256">MKIIPANGIVGARLIEAAATEVRAVLNLVMRALVQAGHVSEYASPEAVYPDRVVVYKDGRYYAFPFTLSEDNAVTVGAPREVVMQHVDAASRMTEAQQEQAFIEAVGEPAGGVWLIRVIRAGESGNRNYYPDAVLRDAVRLVEGARVFEKSDAEHVAAGTQAVAPGKSFRNLVGQLRNARFVEGATADTGEIQAELHLIQPDGDVAVRVREAHARGMAGLFGFSIDADAKAKVITKGGRKLRAATQITKVHSVDLIVEPGAGGALLRIVEAQATPSQEDEDMALRQRMIEAIKAHNPQFDDANATDEQIEAAFVEAKGAKPAPAPAPAPAADPALMDQVRLVEARITARDLVGAAKLPQPAKDKLLARFTEAQTPFTAADVSKAIDDERAYLARFTESGKPVIHFDDIEVEDRSVKIHGMLDDFFNRKNGVHSFKECYVEITGDRHVTGDLQRCDMARLRESLGERFVEALSSSSWANVLGDSITRRMLAEYAQLTDLQDWRKIADVVPVNDFRTQERNRIGGYGNLPAVNQAAAYNALTSPSDEKATYALTKRGGTESITLEMITNDDVGAIRRIPVELALAAANTLYEFVFDFIRTNPTIYDTVALFHATHNNLGAAALDATSFAAARLAMLKQARAGSSKRLNLRPRTLMVPPELQEAAFNLFVRGQNNDKTFVQTINPEVIAIPYWTDANDWAVATDPRQCPTIEIGFLNGREEPELFVQDSPTVGSLFSNDQVTYKIRHIYSGAVMDFRGLYKAVVA</sequence>
<keyword evidence="2" id="KW-1185">Reference proteome</keyword>
<gene>
    <name evidence="1" type="ORF">AC731_007125</name>
</gene>
<dbReference type="STRING" id="1134435.AC731_007125"/>
<protein>
    <submittedName>
        <fullName evidence="1">Uncharacterized protein</fullName>
    </submittedName>
</protein>
<dbReference type="RefSeq" id="WP_048702882.1">
    <property type="nucleotide sequence ID" value="NZ_CP014646.1"/>
</dbReference>
<name>A0A127K514_9RHOO</name>
<proteinExistence type="predicted"/>